<evidence type="ECO:0000313" key="3">
    <source>
        <dbReference type="Proteomes" id="UP000595437"/>
    </source>
</evidence>
<accession>A0A7T8JUU3</accession>
<feature type="region of interest" description="Disordered" evidence="1">
    <location>
        <begin position="69"/>
        <end position="88"/>
    </location>
</feature>
<keyword evidence="3" id="KW-1185">Reference proteome</keyword>
<sequence>MDQGSTSISNRRLLYTLGPKRVLLPPGSVTAQGVATNKRLSLLSSHSDNAELDRSKVVLAGQNVIKGLFPPGDSEESSPMPGPPPSLPELGELMAWLI</sequence>
<gene>
    <name evidence="2" type="ORF">FKW44_021000</name>
</gene>
<name>A0A7T8JUU3_CALRO</name>
<dbReference type="EMBL" id="CP045904">
    <property type="protein sequence ID" value="QQP36027.1"/>
    <property type="molecule type" value="Genomic_DNA"/>
</dbReference>
<protein>
    <submittedName>
        <fullName evidence="2">Uncharacterized protein</fullName>
    </submittedName>
</protein>
<reference evidence="2" key="1">
    <citation type="journal article" name="Sci. Data">
        <title>Chromosome-scale genome assembly of the sea louse Caligus rogercresseyi by SMRT sequencing and Hi-C analysis.</title>
        <authorList>
            <person name="Gallardo-Escarate C."/>
            <person name="Valenzuela-Munoz V."/>
            <person name="Nunez-Acuna G."/>
            <person name="Valenzuela-Miranda D."/>
            <person name="Goncalves A.T."/>
            <person name="Escobar-Sepulveda H."/>
            <person name="Liachko I."/>
            <person name="Nelson B."/>
            <person name="Roberts S."/>
            <person name="Warren W."/>
        </authorList>
    </citation>
    <scope>NUCLEOTIDE SEQUENCE</scope>
    <source>
        <tissue evidence="2">Whole tissue</tissue>
    </source>
</reference>
<organism evidence="2 3">
    <name type="scientific">Caligus rogercresseyi</name>
    <name type="common">Sea louse</name>
    <dbReference type="NCBI Taxonomy" id="217165"/>
    <lineage>
        <taxon>Eukaryota</taxon>
        <taxon>Metazoa</taxon>
        <taxon>Ecdysozoa</taxon>
        <taxon>Arthropoda</taxon>
        <taxon>Crustacea</taxon>
        <taxon>Multicrustacea</taxon>
        <taxon>Hexanauplia</taxon>
        <taxon>Copepoda</taxon>
        <taxon>Siphonostomatoida</taxon>
        <taxon>Caligidae</taxon>
        <taxon>Caligus</taxon>
    </lineage>
</organism>
<dbReference type="AlphaFoldDB" id="A0A7T8JUU3"/>
<evidence type="ECO:0000313" key="2">
    <source>
        <dbReference type="EMBL" id="QQP36027.1"/>
    </source>
</evidence>
<dbReference type="Proteomes" id="UP000595437">
    <property type="component" value="Chromosome 15"/>
</dbReference>
<evidence type="ECO:0000256" key="1">
    <source>
        <dbReference type="SAM" id="MobiDB-lite"/>
    </source>
</evidence>
<proteinExistence type="predicted"/>